<protein>
    <submittedName>
        <fullName evidence="1">Uncharacterized protein</fullName>
    </submittedName>
</protein>
<reference evidence="1" key="1">
    <citation type="submission" date="2022-04" db="EMBL/GenBank/DDBJ databases">
        <title>Carnegiea gigantea Genome sequencing and assembly v2.</title>
        <authorList>
            <person name="Copetti D."/>
            <person name="Sanderson M.J."/>
            <person name="Burquez A."/>
            <person name="Wojciechowski M.F."/>
        </authorList>
    </citation>
    <scope>NUCLEOTIDE SEQUENCE</scope>
    <source>
        <strain evidence="1">SGP5-SGP5p</strain>
        <tissue evidence="1">Aerial part</tissue>
    </source>
</reference>
<sequence length="204" mass="22709">MDQVFVCSKQGYREPRKTPPQSAVALANAISRVRENVKERRVKWRRVETREGCNARMVVSSTNDGQFETKLAAKKPIFELDIIVSISYAQVGYNALCLAIGVTPSLASDVPTPFYPPFLQNSLDMPGVAQNGIKIFKSSEKDMVTFSATALKKESFPYDESERVYVGIVQLNKDPNDLLVEVFVENGSVSVFFPTADGYLLFLP</sequence>
<dbReference type="Proteomes" id="UP001153076">
    <property type="component" value="Unassembled WGS sequence"/>
</dbReference>
<comment type="caution">
    <text evidence="1">The sequence shown here is derived from an EMBL/GenBank/DDBJ whole genome shotgun (WGS) entry which is preliminary data.</text>
</comment>
<proteinExistence type="predicted"/>
<evidence type="ECO:0000313" key="1">
    <source>
        <dbReference type="EMBL" id="KAJ8423612.1"/>
    </source>
</evidence>
<dbReference type="OrthoDB" id="1021492at2759"/>
<keyword evidence="2" id="KW-1185">Reference proteome</keyword>
<dbReference type="AlphaFoldDB" id="A0A9Q1GQI6"/>
<accession>A0A9Q1GQI6</accession>
<evidence type="ECO:0000313" key="2">
    <source>
        <dbReference type="Proteomes" id="UP001153076"/>
    </source>
</evidence>
<name>A0A9Q1GQI6_9CARY</name>
<gene>
    <name evidence="1" type="ORF">Cgig2_011960</name>
</gene>
<dbReference type="EMBL" id="JAKOGI010001926">
    <property type="protein sequence ID" value="KAJ8423612.1"/>
    <property type="molecule type" value="Genomic_DNA"/>
</dbReference>
<organism evidence="1 2">
    <name type="scientific">Carnegiea gigantea</name>
    <dbReference type="NCBI Taxonomy" id="171969"/>
    <lineage>
        <taxon>Eukaryota</taxon>
        <taxon>Viridiplantae</taxon>
        <taxon>Streptophyta</taxon>
        <taxon>Embryophyta</taxon>
        <taxon>Tracheophyta</taxon>
        <taxon>Spermatophyta</taxon>
        <taxon>Magnoliopsida</taxon>
        <taxon>eudicotyledons</taxon>
        <taxon>Gunneridae</taxon>
        <taxon>Pentapetalae</taxon>
        <taxon>Caryophyllales</taxon>
        <taxon>Cactineae</taxon>
        <taxon>Cactaceae</taxon>
        <taxon>Cactoideae</taxon>
        <taxon>Echinocereeae</taxon>
        <taxon>Carnegiea</taxon>
    </lineage>
</organism>